<organism evidence="2 3">
    <name type="scientific">Brachionus plicatilis</name>
    <name type="common">Marine rotifer</name>
    <name type="synonym">Brachionus muelleri</name>
    <dbReference type="NCBI Taxonomy" id="10195"/>
    <lineage>
        <taxon>Eukaryota</taxon>
        <taxon>Metazoa</taxon>
        <taxon>Spiralia</taxon>
        <taxon>Gnathifera</taxon>
        <taxon>Rotifera</taxon>
        <taxon>Eurotatoria</taxon>
        <taxon>Monogononta</taxon>
        <taxon>Pseudotrocha</taxon>
        <taxon>Ploima</taxon>
        <taxon>Brachionidae</taxon>
        <taxon>Brachionus</taxon>
    </lineage>
</organism>
<evidence type="ECO:0000313" key="2">
    <source>
        <dbReference type="EMBL" id="RNA35587.1"/>
    </source>
</evidence>
<evidence type="ECO:0000256" key="1">
    <source>
        <dbReference type="SAM" id="SignalP"/>
    </source>
</evidence>
<name>A0A3M7SIY8_BRAPC</name>
<comment type="caution">
    <text evidence="2">The sequence shown here is derived from an EMBL/GenBank/DDBJ whole genome shotgun (WGS) entry which is preliminary data.</text>
</comment>
<dbReference type="EMBL" id="REGN01001311">
    <property type="protein sequence ID" value="RNA35587.1"/>
    <property type="molecule type" value="Genomic_DNA"/>
</dbReference>
<evidence type="ECO:0008006" key="4">
    <source>
        <dbReference type="Google" id="ProtNLM"/>
    </source>
</evidence>
<reference evidence="2 3" key="1">
    <citation type="journal article" date="2018" name="Sci. Rep.">
        <title>Genomic signatures of local adaptation to the degree of environmental predictability in rotifers.</title>
        <authorList>
            <person name="Franch-Gras L."/>
            <person name="Hahn C."/>
            <person name="Garcia-Roger E.M."/>
            <person name="Carmona M.J."/>
            <person name="Serra M."/>
            <person name="Gomez A."/>
        </authorList>
    </citation>
    <scope>NUCLEOTIDE SEQUENCE [LARGE SCALE GENOMIC DNA]</scope>
    <source>
        <strain evidence="2">HYR1</strain>
    </source>
</reference>
<proteinExistence type="predicted"/>
<keyword evidence="3" id="KW-1185">Reference proteome</keyword>
<accession>A0A3M7SIY8</accession>
<keyword evidence="1" id="KW-0732">Signal</keyword>
<feature type="signal peptide" evidence="1">
    <location>
        <begin position="1"/>
        <end position="22"/>
    </location>
</feature>
<dbReference type="Proteomes" id="UP000276133">
    <property type="component" value="Unassembled WGS sequence"/>
</dbReference>
<sequence length="73" mass="8406">MTLFDFLLRALALFFLIHSSWNFFHVNKKELLNIYSVCTRSRLRSTCTSSTDSDECMQLQSEPSTCTVMSSSQ</sequence>
<evidence type="ECO:0000313" key="3">
    <source>
        <dbReference type="Proteomes" id="UP000276133"/>
    </source>
</evidence>
<gene>
    <name evidence="2" type="ORF">BpHYR1_024031</name>
</gene>
<feature type="chain" id="PRO_5018205622" description="Secreted protein" evidence="1">
    <location>
        <begin position="23"/>
        <end position="73"/>
    </location>
</feature>
<protein>
    <recommendedName>
        <fullName evidence="4">Secreted protein</fullName>
    </recommendedName>
</protein>
<dbReference type="AlphaFoldDB" id="A0A3M7SIY8"/>